<organism evidence="2 3">
    <name type="scientific">Pseudonocardia xishanensis</name>
    <dbReference type="NCBI Taxonomy" id="630995"/>
    <lineage>
        <taxon>Bacteria</taxon>
        <taxon>Bacillati</taxon>
        <taxon>Actinomycetota</taxon>
        <taxon>Actinomycetes</taxon>
        <taxon>Pseudonocardiales</taxon>
        <taxon>Pseudonocardiaceae</taxon>
        <taxon>Pseudonocardia</taxon>
    </lineage>
</organism>
<dbReference type="Proteomes" id="UP001501598">
    <property type="component" value="Unassembled WGS sequence"/>
</dbReference>
<keyword evidence="3" id="KW-1185">Reference proteome</keyword>
<name>A0ABP8RX58_9PSEU</name>
<dbReference type="EMBL" id="BAABGT010000057">
    <property type="protein sequence ID" value="GAA4550541.1"/>
    <property type="molecule type" value="Genomic_DNA"/>
</dbReference>
<proteinExistence type="predicted"/>
<feature type="transmembrane region" description="Helical" evidence="1">
    <location>
        <begin position="121"/>
        <end position="142"/>
    </location>
</feature>
<gene>
    <name evidence="2" type="ORF">GCM10023175_40870</name>
</gene>
<keyword evidence="1" id="KW-0472">Membrane</keyword>
<feature type="transmembrane region" description="Helical" evidence="1">
    <location>
        <begin position="45"/>
        <end position="77"/>
    </location>
</feature>
<protein>
    <recommendedName>
        <fullName evidence="4">ATP synthase protein I</fullName>
    </recommendedName>
</protein>
<accession>A0ABP8RX58</accession>
<evidence type="ECO:0008006" key="4">
    <source>
        <dbReference type="Google" id="ProtNLM"/>
    </source>
</evidence>
<keyword evidence="1" id="KW-1133">Transmembrane helix</keyword>
<evidence type="ECO:0000256" key="1">
    <source>
        <dbReference type="SAM" id="Phobius"/>
    </source>
</evidence>
<keyword evidence="1" id="KW-0812">Transmembrane</keyword>
<evidence type="ECO:0000313" key="2">
    <source>
        <dbReference type="EMBL" id="GAA4550541.1"/>
    </source>
</evidence>
<reference evidence="3" key="1">
    <citation type="journal article" date="2019" name="Int. J. Syst. Evol. Microbiol.">
        <title>The Global Catalogue of Microorganisms (GCM) 10K type strain sequencing project: providing services to taxonomists for standard genome sequencing and annotation.</title>
        <authorList>
            <consortium name="The Broad Institute Genomics Platform"/>
            <consortium name="The Broad Institute Genome Sequencing Center for Infectious Disease"/>
            <person name="Wu L."/>
            <person name="Ma J."/>
        </authorList>
    </citation>
    <scope>NUCLEOTIDE SEQUENCE [LARGE SCALE GENOMIC DNA]</scope>
    <source>
        <strain evidence="3">JCM 17906</strain>
    </source>
</reference>
<sequence length="147" mass="15448">MVATMATIEPDPDPREASTRLKAVADARRAVRDRPWPVWLYPLNALLLGGLALAGLLGSAMLATVVALVLGVALAALNYRAGRLIGTPFAIPSSTGFRALVAASGAFVIVSLFTRAAGLEWVIMVCAVGAVICYGLGSILHYRSTRR</sequence>
<feature type="transmembrane region" description="Helical" evidence="1">
    <location>
        <begin position="97"/>
        <end position="115"/>
    </location>
</feature>
<comment type="caution">
    <text evidence="2">The sequence shown here is derived from an EMBL/GenBank/DDBJ whole genome shotgun (WGS) entry which is preliminary data.</text>
</comment>
<evidence type="ECO:0000313" key="3">
    <source>
        <dbReference type="Proteomes" id="UP001501598"/>
    </source>
</evidence>